<feature type="transmembrane region" description="Helical" evidence="7">
    <location>
        <begin position="174"/>
        <end position="191"/>
    </location>
</feature>
<evidence type="ECO:0000256" key="6">
    <source>
        <dbReference type="ARBA" id="ARBA00023136"/>
    </source>
</evidence>
<dbReference type="EMBL" id="BDGJ01000101">
    <property type="protein sequence ID" value="GAW92862.1"/>
    <property type="molecule type" value="Genomic_DNA"/>
</dbReference>
<dbReference type="GO" id="GO:0005886">
    <property type="term" value="C:plasma membrane"/>
    <property type="evidence" value="ECO:0007669"/>
    <property type="project" value="UniProtKB-SubCell"/>
</dbReference>
<dbReference type="Pfam" id="PF19300">
    <property type="entry name" value="BPD_transp_1_N"/>
    <property type="match status" value="1"/>
</dbReference>
<comment type="similarity">
    <text evidence="7">Belongs to the binding-protein-dependent transport system permease family.</text>
</comment>
<evidence type="ECO:0000256" key="2">
    <source>
        <dbReference type="ARBA" id="ARBA00022448"/>
    </source>
</evidence>
<evidence type="ECO:0000313" key="9">
    <source>
        <dbReference type="EMBL" id="GAW92862.1"/>
    </source>
</evidence>
<keyword evidence="4 7" id="KW-0812">Transmembrane</keyword>
<dbReference type="SUPFAM" id="SSF161098">
    <property type="entry name" value="MetI-like"/>
    <property type="match status" value="1"/>
</dbReference>
<evidence type="ECO:0000256" key="7">
    <source>
        <dbReference type="RuleBase" id="RU363032"/>
    </source>
</evidence>
<dbReference type="InterPro" id="IPR035906">
    <property type="entry name" value="MetI-like_sf"/>
</dbReference>
<evidence type="ECO:0000256" key="4">
    <source>
        <dbReference type="ARBA" id="ARBA00022692"/>
    </source>
</evidence>
<proteinExistence type="inferred from homology"/>
<sequence>MTRYIVQRIISMIIALWIIVTITFLLMHAIPGGPFAAEKKVPEAILQNLERRYHLDWPLWKQYLSYLWNVARWDFGPSFRYTSRTVNQIINDAFPVSATLGAIAVALSLLVGIPAGIISALKQHKWQDNLAMLVATIGVSVPSYVLGILLMYVFAVKLKWFPAARWGTLMHIPLPALALAGYPTAMIARLMRSSMLEVMRQDYIRTARAKGLSEKVVVYRHAVKNALIPVVTYLGPLIAAIFTGSFVIEFLFAIPGLGEHFVDSISNRDYTLIMGVTVFYSVLLMAMNLLVDIAYVFLDPRISYLEERK</sequence>
<accession>A0A1Z5HTK4</accession>
<organism evidence="9 10">
    <name type="scientific">Calderihabitans maritimus</name>
    <dbReference type="NCBI Taxonomy" id="1246530"/>
    <lineage>
        <taxon>Bacteria</taxon>
        <taxon>Bacillati</taxon>
        <taxon>Bacillota</taxon>
        <taxon>Clostridia</taxon>
        <taxon>Neomoorellales</taxon>
        <taxon>Calderihabitantaceae</taxon>
        <taxon>Calderihabitans</taxon>
    </lineage>
</organism>
<reference evidence="10" key="1">
    <citation type="journal article" date="2017" name="Appl. Environ. Microbiol.">
        <title>Genomic analysis of Calderihabitans maritimus KKC1, a thermophilic hydrogenogenic carboxydotrophic bacterium isolated from marine sediment.</title>
        <authorList>
            <person name="Omae K."/>
            <person name="Yoneda Y."/>
            <person name="Fukuyama Y."/>
            <person name="Yoshida T."/>
            <person name="Sako Y."/>
        </authorList>
    </citation>
    <scope>NUCLEOTIDE SEQUENCE [LARGE SCALE GENOMIC DNA]</scope>
    <source>
        <strain evidence="10">KKC1</strain>
    </source>
</reference>
<keyword evidence="3" id="KW-1003">Cell membrane</keyword>
<evidence type="ECO:0000313" key="10">
    <source>
        <dbReference type="Proteomes" id="UP000197032"/>
    </source>
</evidence>
<name>A0A1Z5HTK4_9FIRM</name>
<evidence type="ECO:0000256" key="5">
    <source>
        <dbReference type="ARBA" id="ARBA00022989"/>
    </source>
</evidence>
<dbReference type="Pfam" id="PF00528">
    <property type="entry name" value="BPD_transp_1"/>
    <property type="match status" value="1"/>
</dbReference>
<dbReference type="PANTHER" id="PTHR30465:SF74">
    <property type="entry name" value="OLIGOPEPTIDE TRANSPORT SYSTEM PERMEASE PROTEIN OPPB"/>
    <property type="match status" value="1"/>
</dbReference>
<gene>
    <name evidence="9" type="ORF">KKC1_20100</name>
</gene>
<dbReference type="PROSITE" id="PS50928">
    <property type="entry name" value="ABC_TM1"/>
    <property type="match status" value="1"/>
</dbReference>
<evidence type="ECO:0000256" key="3">
    <source>
        <dbReference type="ARBA" id="ARBA00022475"/>
    </source>
</evidence>
<dbReference type="Proteomes" id="UP000197032">
    <property type="component" value="Unassembled WGS sequence"/>
</dbReference>
<evidence type="ECO:0000259" key="8">
    <source>
        <dbReference type="PROSITE" id="PS50928"/>
    </source>
</evidence>
<feature type="transmembrane region" description="Helical" evidence="7">
    <location>
        <begin position="272"/>
        <end position="298"/>
    </location>
</feature>
<feature type="transmembrane region" description="Helical" evidence="7">
    <location>
        <begin position="230"/>
        <end position="252"/>
    </location>
</feature>
<comment type="subcellular location">
    <subcellularLocation>
        <location evidence="1 7">Cell membrane</location>
        <topology evidence="1 7">Multi-pass membrane protein</topology>
    </subcellularLocation>
</comment>
<keyword evidence="10" id="KW-1185">Reference proteome</keyword>
<comment type="caution">
    <text evidence="9">The sequence shown here is derived from an EMBL/GenBank/DDBJ whole genome shotgun (WGS) entry which is preliminary data.</text>
</comment>
<keyword evidence="5 7" id="KW-1133">Transmembrane helix</keyword>
<dbReference type="PANTHER" id="PTHR30465">
    <property type="entry name" value="INNER MEMBRANE ABC TRANSPORTER"/>
    <property type="match status" value="1"/>
</dbReference>
<keyword evidence="2 7" id="KW-0813">Transport</keyword>
<dbReference type="Gene3D" id="1.10.3720.10">
    <property type="entry name" value="MetI-like"/>
    <property type="match status" value="1"/>
</dbReference>
<keyword evidence="6 7" id="KW-0472">Membrane</keyword>
<feature type="transmembrane region" description="Helical" evidence="7">
    <location>
        <begin position="130"/>
        <end position="154"/>
    </location>
</feature>
<dbReference type="CDD" id="cd06261">
    <property type="entry name" value="TM_PBP2"/>
    <property type="match status" value="1"/>
</dbReference>
<dbReference type="AlphaFoldDB" id="A0A1Z5HTK4"/>
<feature type="transmembrane region" description="Helical" evidence="7">
    <location>
        <begin position="93"/>
        <end position="118"/>
    </location>
</feature>
<evidence type="ECO:0000256" key="1">
    <source>
        <dbReference type="ARBA" id="ARBA00004651"/>
    </source>
</evidence>
<dbReference type="InterPro" id="IPR000515">
    <property type="entry name" value="MetI-like"/>
</dbReference>
<feature type="transmembrane region" description="Helical" evidence="7">
    <location>
        <begin position="9"/>
        <end position="30"/>
    </location>
</feature>
<dbReference type="RefSeq" id="WP_088554124.1">
    <property type="nucleotide sequence ID" value="NZ_BDGJ01000101.1"/>
</dbReference>
<dbReference type="InterPro" id="IPR045621">
    <property type="entry name" value="BPD_transp_1_N"/>
</dbReference>
<dbReference type="GO" id="GO:0055085">
    <property type="term" value="P:transmembrane transport"/>
    <property type="evidence" value="ECO:0007669"/>
    <property type="project" value="InterPro"/>
</dbReference>
<dbReference type="OrthoDB" id="9773221at2"/>
<feature type="domain" description="ABC transmembrane type-1" evidence="8">
    <location>
        <begin position="94"/>
        <end position="291"/>
    </location>
</feature>
<protein>
    <submittedName>
        <fullName evidence="9">Peptide ABC transporter permease</fullName>
    </submittedName>
</protein>